<dbReference type="Gene3D" id="3.30.70.20">
    <property type="match status" value="1"/>
</dbReference>
<dbReference type="SUPFAM" id="SSF51971">
    <property type="entry name" value="Nucleotide-binding domain"/>
    <property type="match status" value="1"/>
</dbReference>
<dbReference type="SUPFAM" id="SSF54862">
    <property type="entry name" value="4Fe-4S ferredoxins"/>
    <property type="match status" value="1"/>
</dbReference>
<evidence type="ECO:0000259" key="11">
    <source>
        <dbReference type="PROSITE" id="PS51379"/>
    </source>
</evidence>
<dbReference type="PANTHER" id="PTHR48467">
    <property type="entry name" value="GLUTAMATE SYNTHASE 1 [NADH], CHLOROPLASTIC-LIKE"/>
    <property type="match status" value="1"/>
</dbReference>
<gene>
    <name evidence="12" type="ORF">F5544_23210</name>
</gene>
<dbReference type="InterPro" id="IPR036188">
    <property type="entry name" value="FAD/NAD-bd_sf"/>
</dbReference>
<keyword evidence="5" id="KW-0274">FAD</keyword>
<name>A0A6G9YH16_9NOCA</name>
<comment type="cofactor">
    <cofactor evidence="1">
        <name>FAD</name>
        <dbReference type="ChEBI" id="CHEBI:57692"/>
    </cofactor>
</comment>
<evidence type="ECO:0000256" key="5">
    <source>
        <dbReference type="ARBA" id="ARBA00022827"/>
    </source>
</evidence>
<dbReference type="EMBL" id="CP046172">
    <property type="protein sequence ID" value="QIS12502.1"/>
    <property type="molecule type" value="Genomic_DNA"/>
</dbReference>
<dbReference type="InterPro" id="IPR055275">
    <property type="entry name" value="Ferredox_Rdtase"/>
</dbReference>
<evidence type="ECO:0000256" key="4">
    <source>
        <dbReference type="ARBA" id="ARBA00022723"/>
    </source>
</evidence>
<evidence type="ECO:0000256" key="9">
    <source>
        <dbReference type="ARBA" id="ARBA00023014"/>
    </source>
</evidence>
<keyword evidence="8" id="KW-0408">Iron</keyword>
<dbReference type="Pfam" id="PF00037">
    <property type="entry name" value="Fer4"/>
    <property type="match status" value="1"/>
</dbReference>
<evidence type="ECO:0000256" key="10">
    <source>
        <dbReference type="ARBA" id="ARBA00047776"/>
    </source>
</evidence>
<dbReference type="InterPro" id="IPR017896">
    <property type="entry name" value="4Fe4S_Fe-S-bd"/>
</dbReference>
<dbReference type="Pfam" id="PF07992">
    <property type="entry name" value="Pyr_redox_2"/>
    <property type="match status" value="1"/>
</dbReference>
<dbReference type="InterPro" id="IPR017900">
    <property type="entry name" value="4Fe4S_Fe_S_CS"/>
</dbReference>
<feature type="domain" description="4Fe-4S ferredoxin-type" evidence="11">
    <location>
        <begin position="37"/>
        <end position="66"/>
    </location>
</feature>
<dbReference type="InterPro" id="IPR023753">
    <property type="entry name" value="FAD/NAD-binding_dom"/>
</dbReference>
<evidence type="ECO:0000256" key="7">
    <source>
        <dbReference type="ARBA" id="ARBA00023002"/>
    </source>
</evidence>
<dbReference type="Gene3D" id="3.50.50.60">
    <property type="entry name" value="FAD/NAD(P)-binding domain"/>
    <property type="match status" value="1"/>
</dbReference>
<evidence type="ECO:0000256" key="6">
    <source>
        <dbReference type="ARBA" id="ARBA00022857"/>
    </source>
</evidence>
<dbReference type="PANTHER" id="PTHR48467:SF1">
    <property type="entry name" value="GLUTAMATE SYNTHASE 1 [NADH], CHLOROPLASTIC-LIKE"/>
    <property type="match status" value="1"/>
</dbReference>
<feature type="domain" description="4Fe-4S ferredoxin-type" evidence="11">
    <location>
        <begin position="1"/>
        <end position="29"/>
    </location>
</feature>
<evidence type="ECO:0000256" key="1">
    <source>
        <dbReference type="ARBA" id="ARBA00001974"/>
    </source>
</evidence>
<keyword evidence="6" id="KW-0521">NADP</keyword>
<dbReference type="GO" id="GO:0046872">
    <property type="term" value="F:metal ion binding"/>
    <property type="evidence" value="ECO:0007669"/>
    <property type="project" value="UniProtKB-KW"/>
</dbReference>
<dbReference type="Proteomes" id="UP000503540">
    <property type="component" value="Chromosome"/>
</dbReference>
<keyword evidence="3" id="KW-0285">Flavoprotein</keyword>
<proteinExistence type="predicted"/>
<evidence type="ECO:0000256" key="8">
    <source>
        <dbReference type="ARBA" id="ARBA00023004"/>
    </source>
</evidence>
<sequence>MPHVVTQPCCSDGSCVYVCPVNCIHPTPDEPDFLSAEMLYIDPGSCIDCGTCMSACPVDAIVSDRDLTTAQRPFIDINAAFYREPRPRPRLAPLIPLPAMNTGGERVRVAIVGSGPAAMYAADELLSQREVRVNIFDRCTVPYGLVQNGVAPDQREVKEIRHLFDKVSARSRLNMYLGVEIGTDVTHEELLAYHHAVIYAVGASASKRLGIPGEDLPGCESGIDFAAWYNGHPDYARSSCQLSTRRAVIIGNGNVALDAARILTLDRDQLDDSDIAPAALSALRHSKIQEVIIVGRRGPAESAFTVPEFVGLLGRDIDIVVDAELPDPHSYPYATEQKLLLLQRAQQRTGGHRKRIVFRYQLSPTRIYGKDRVTGVSLVHNEIRRSGGREQVVPTDRSERLSCGLILTAIGNRGVGVAGLPFDEHTGVIPNIDGRVLAADSRSTLPGVYVTGWIKRGSVGFIGTNRSCAQETVRKVAEDVNSGLLRRRTLTRRDLEQMLSRRKPTTLRGALHRS</sequence>
<dbReference type="AlphaFoldDB" id="A0A6G9YH16"/>
<evidence type="ECO:0000313" key="13">
    <source>
        <dbReference type="Proteomes" id="UP000503540"/>
    </source>
</evidence>
<dbReference type="PRINTS" id="PR00419">
    <property type="entry name" value="ADXRDTASE"/>
</dbReference>
<keyword evidence="13" id="KW-1185">Reference proteome</keyword>
<evidence type="ECO:0000256" key="2">
    <source>
        <dbReference type="ARBA" id="ARBA00013223"/>
    </source>
</evidence>
<dbReference type="GO" id="GO:0004324">
    <property type="term" value="F:ferredoxin-NADP+ reductase activity"/>
    <property type="evidence" value="ECO:0007669"/>
    <property type="project" value="UniProtKB-EC"/>
</dbReference>
<comment type="catalytic activity">
    <reaction evidence="10">
        <text>2 reduced [2Fe-2S]-[ferredoxin] + NADP(+) + H(+) = 2 oxidized [2Fe-2S]-[ferredoxin] + NADPH</text>
        <dbReference type="Rhea" id="RHEA:20125"/>
        <dbReference type="Rhea" id="RHEA-COMP:10000"/>
        <dbReference type="Rhea" id="RHEA-COMP:10001"/>
        <dbReference type="ChEBI" id="CHEBI:15378"/>
        <dbReference type="ChEBI" id="CHEBI:33737"/>
        <dbReference type="ChEBI" id="CHEBI:33738"/>
        <dbReference type="ChEBI" id="CHEBI:57783"/>
        <dbReference type="ChEBI" id="CHEBI:58349"/>
        <dbReference type="EC" id="1.18.1.2"/>
    </reaction>
</comment>
<reference evidence="12 13" key="1">
    <citation type="journal article" date="2019" name="ACS Chem. Biol.">
        <title>Identification and Mobilization of a Cryptic Antibiotic Biosynthesis Gene Locus from a Human-Pathogenic Nocardia Isolate.</title>
        <authorList>
            <person name="Herisse M."/>
            <person name="Ishida K."/>
            <person name="Porter J.L."/>
            <person name="Howden B."/>
            <person name="Hertweck C."/>
            <person name="Stinear T.P."/>
            <person name="Pidot S.J."/>
        </authorList>
    </citation>
    <scope>NUCLEOTIDE SEQUENCE [LARGE SCALE GENOMIC DNA]</scope>
    <source>
        <strain evidence="12 13">AUSMDU00012717</strain>
    </source>
</reference>
<keyword evidence="9" id="KW-0411">Iron-sulfur</keyword>
<protein>
    <recommendedName>
        <fullName evidence="2">ferredoxin--NADP(+) reductase</fullName>
        <ecNumber evidence="2">1.18.1.2</ecNumber>
    </recommendedName>
</protein>
<dbReference type="PROSITE" id="PS51379">
    <property type="entry name" value="4FE4S_FER_2"/>
    <property type="match status" value="2"/>
</dbReference>
<organism evidence="12 13">
    <name type="scientific">Nocardia arthritidis</name>
    <dbReference type="NCBI Taxonomy" id="228602"/>
    <lineage>
        <taxon>Bacteria</taxon>
        <taxon>Bacillati</taxon>
        <taxon>Actinomycetota</taxon>
        <taxon>Actinomycetes</taxon>
        <taxon>Mycobacteriales</taxon>
        <taxon>Nocardiaceae</taxon>
        <taxon>Nocardia</taxon>
    </lineage>
</organism>
<keyword evidence="7" id="KW-0560">Oxidoreductase</keyword>
<evidence type="ECO:0000256" key="3">
    <source>
        <dbReference type="ARBA" id="ARBA00022630"/>
    </source>
</evidence>
<dbReference type="RefSeq" id="WP_167475181.1">
    <property type="nucleotide sequence ID" value="NZ_CP046172.1"/>
</dbReference>
<accession>A0A6G9YH16</accession>
<dbReference type="Gene3D" id="3.40.50.720">
    <property type="entry name" value="NAD(P)-binding Rossmann-like Domain"/>
    <property type="match status" value="1"/>
</dbReference>
<keyword evidence="4" id="KW-0479">Metal-binding</keyword>
<dbReference type="EC" id="1.18.1.2" evidence="2"/>
<evidence type="ECO:0000313" key="12">
    <source>
        <dbReference type="EMBL" id="QIS12502.1"/>
    </source>
</evidence>
<dbReference type="GO" id="GO:0051536">
    <property type="term" value="F:iron-sulfur cluster binding"/>
    <property type="evidence" value="ECO:0007669"/>
    <property type="project" value="UniProtKB-KW"/>
</dbReference>
<dbReference type="PROSITE" id="PS00198">
    <property type="entry name" value="4FE4S_FER_1"/>
    <property type="match status" value="1"/>
</dbReference>
<dbReference type="KEGG" id="nah:F5544_23210"/>